<dbReference type="EMBL" id="AJWJ01000697">
    <property type="protein sequence ID" value="KAF2069287.1"/>
    <property type="molecule type" value="Genomic_DNA"/>
</dbReference>
<evidence type="ECO:0000313" key="2">
    <source>
        <dbReference type="EMBL" id="KAF2069287.1"/>
    </source>
</evidence>
<comment type="caution">
    <text evidence="2">The sequence shown here is derived from an EMBL/GenBank/DDBJ whole genome shotgun (WGS) entry which is preliminary data.</text>
</comment>
<protein>
    <submittedName>
        <fullName evidence="2">Uncharacterized protein</fullName>
    </submittedName>
</protein>
<keyword evidence="3" id="KW-1185">Reference proteome</keyword>
<feature type="compositionally biased region" description="Basic and acidic residues" evidence="1">
    <location>
        <begin position="12"/>
        <end position="27"/>
    </location>
</feature>
<dbReference type="OrthoDB" id="20254at2759"/>
<evidence type="ECO:0000256" key="1">
    <source>
        <dbReference type="SAM" id="MobiDB-lite"/>
    </source>
</evidence>
<sequence>MERPKKKTTLRFSEEKEDIIIPEKNEISPDLDAKDEEPETASTTATATATPTTNTKEAMIASIPQDVYDKVKDWKVKFAFITKGTNLMSTSKQHKFKQPAHVDSAIRFLAESGVKDSTLVFENDSSLIFSAGSYDGLDIFDDDD</sequence>
<proteinExistence type="predicted"/>
<feature type="compositionally biased region" description="Low complexity" evidence="1">
    <location>
        <begin position="40"/>
        <end position="53"/>
    </location>
</feature>
<dbReference type="AlphaFoldDB" id="A0A8J4V0J2"/>
<accession>A0A8J4V0J2</accession>
<feature type="region of interest" description="Disordered" evidence="1">
    <location>
        <begin position="1"/>
        <end position="53"/>
    </location>
</feature>
<organism evidence="2 3">
    <name type="scientific">Polysphondylium violaceum</name>
    <dbReference type="NCBI Taxonomy" id="133409"/>
    <lineage>
        <taxon>Eukaryota</taxon>
        <taxon>Amoebozoa</taxon>
        <taxon>Evosea</taxon>
        <taxon>Eumycetozoa</taxon>
        <taxon>Dictyostelia</taxon>
        <taxon>Dictyosteliales</taxon>
        <taxon>Dictyosteliaceae</taxon>
        <taxon>Polysphondylium</taxon>
    </lineage>
</organism>
<evidence type="ECO:0000313" key="3">
    <source>
        <dbReference type="Proteomes" id="UP000695562"/>
    </source>
</evidence>
<name>A0A8J4V0J2_9MYCE</name>
<gene>
    <name evidence="2" type="ORF">CYY_009393</name>
</gene>
<reference evidence="2" key="1">
    <citation type="submission" date="2020-01" db="EMBL/GenBank/DDBJ databases">
        <title>Development of genomics and gene disruption for Polysphondylium violaceum indicates a role for the polyketide synthase stlB in stalk morphogenesis.</title>
        <authorList>
            <person name="Narita B."/>
            <person name="Kawabe Y."/>
            <person name="Kin K."/>
            <person name="Saito T."/>
            <person name="Gibbs R."/>
            <person name="Kuspa A."/>
            <person name="Muzny D."/>
            <person name="Queller D."/>
            <person name="Richards S."/>
            <person name="Strassman J."/>
            <person name="Sucgang R."/>
            <person name="Worley K."/>
            <person name="Schaap P."/>
        </authorList>
    </citation>
    <scope>NUCLEOTIDE SEQUENCE</scope>
    <source>
        <strain evidence="2">QSvi11</strain>
    </source>
</reference>
<dbReference type="Proteomes" id="UP000695562">
    <property type="component" value="Unassembled WGS sequence"/>
</dbReference>